<evidence type="ECO:0000259" key="2">
    <source>
        <dbReference type="Pfam" id="PF25339"/>
    </source>
</evidence>
<comment type="caution">
    <text evidence="3">The sequence shown here is derived from an EMBL/GenBank/DDBJ whole genome shotgun (WGS) entry which is preliminary data.</text>
</comment>
<proteinExistence type="predicted"/>
<sequence>MVTETKGSSGMGKSLPPGVCGQVRGHLKLTVDEIFWIRKNDGGGVYAELQWWGDTVKYKFWPEDIQGMKRKLSGGALSITFDVRTNRALFEAYLRNCEKLEFHIFKSVTKERVGSAVLNDISRVFAENDFESYCPIFNGELVRLGDLHVSMKLIFEHNGITPRLKKNEENASSLKFKNQKEISRPVSAIIREEKIEDDRERVISDVVTRGNELRKAMMMSVLQDCAVKDIDAIVKNDHATREPVESARSKKMACMDARDEAKLIDYLLEKCPVIPPGITFTVEYAEPGEKTQHRPMVDKSKQYQFGSTKQYNAGDNVPRNGGEFSWVQLLKEVGSEMSFRVYWRHLNQRVGSLLGTTKVTRTIPPPPPHPSNQHRVHTHLSLPVVTNIGMVAARLNLYLEIGRDKRVFGHDLLGGKDLNKLHLFNGSLKRNATGQCIKAGPNRQNVVTGATQYYSNDQKEWSGQADGKGVSKSNPKAAIKNVHLDLGSCHLCIADPEDCTGEECLKRSANKQNYAERGASCYDEHICNIPWHNSAETIKKALPNGDNVLITYPCPMCGAKKPYVTSEIDSKHTNDNICKRAKRPPCSVCSSDREQGERKKSSAKLNTCANKRMYQIEDLPEDHDCYSDYESDTRDKESSGPQEFTSLDSVAGGEHRIVTHEITLSIDAVMDCPFFIHGRNRDDVDCFVTYHFPSIGKGPGSTSDKCSTEVMPGSDEINFSNVFRHIFGISEVKTLAMVLNTCSRADSCGDFTSNCTAGVVLKLWARSYEPHPLNKLIATALLPFSKLFSMEMKFDKQTGTRSTVRETVGLPLRLVPSSFTNDYEGTTGQVRLTLTYKNYLDPRLKKGGGTEDLSTDPLDSFNSDQHNHKGTYNGKNTSPEYDTGSLHKFNNKLKEVPRSSSSSYSCDKLDSKTHPSGRKLNEGDNLDFKPLECIRNSSNGFERHSSLEFAEVQGENLATCSVDEPTKLKRTFSKDHLPCDSEGSKNIKSGDRISRVSSNGMKNDLESLQLRHDLGEYSYIERMPDFDSSTKCRFKDQLSNSAYNDELLFNVDKNLPNVTCRMKDSKLLPEHDRLKNGSENDRKIIEAIDNNVINNVVLEDNEQCFGQSKTTHQTRVENIIIDSDKAIGPNKKMDRILLDSTASRKVDSFEQDHKNTLGYSIPVRFENCGKVSSDDDIRRVERGTNIIHDSEVKSGQDTEWNCTRFNKTNGVSGGSIHESHTNGVHSEKLFEHTSLETTSEIGDNERCKRGGTFADAEMRLPFCSEILDDCQFDDKSTQTSNSLRFRGGKLEAEKLKCSRAVNTDFNYDVTETDAIISTESISLEDKAKEVFKARVEIERAFNLPMVETEGRNKEETLVKPSTYVSFEAYIDGKTLSEVKTRVVPFDTNPVWDCFWEVWLPAELLYKCDCTLKFAVLEASTSALPVDLSSVRKCLADVDLTVLSAGLPFLCGWFCLSNYSRSCGQIKISITPLEDIAQHRVKWLKEYSLNHHKVGTCSQLSTSSKSSELYLAQGLYDRLPTVIPGDSHVYNHLSQIDFVGRQATKGQIPIPVQSNKHVDGDKITNSFLALSLKEKLTELDELTKSLKRKMKINKKSLREETCEPTVPHRCPSSNRNFEEIIERIGDPEQRNRRSGIHAGGEVGHVELDLECCKADLFKKLLQIPEVDRVLEDCVDSLEDSTSQQGAHVCPQVGDCCHSLDQATQSKETLNSMLKASPCQPTTMPTFRKEPDGGSPELDHVSNIALYNQVTFL</sequence>
<accession>A0ABD0YAR2</accession>
<feature type="compositionally biased region" description="Basic and acidic residues" evidence="1">
    <location>
        <begin position="623"/>
        <end position="638"/>
    </location>
</feature>
<feature type="compositionally biased region" description="Polar residues" evidence="1">
    <location>
        <begin position="639"/>
        <end position="648"/>
    </location>
</feature>
<reference evidence="3 4" key="1">
    <citation type="submission" date="2024-07" db="EMBL/GenBank/DDBJ databases">
        <title>Chromosome-level genome assembly of the water stick insect Ranatra chinensis (Heteroptera: Nepidae).</title>
        <authorList>
            <person name="Liu X."/>
        </authorList>
    </citation>
    <scope>NUCLEOTIDE SEQUENCE [LARGE SCALE GENOMIC DNA]</scope>
    <source>
        <strain evidence="3">Cailab_2021Rc</strain>
        <tissue evidence="3">Muscle</tissue>
    </source>
</reference>
<gene>
    <name evidence="3" type="ORF">AAG570_005598</name>
</gene>
<dbReference type="SUPFAM" id="SSF49562">
    <property type="entry name" value="C2 domain (Calcium/lipid-binding domain, CaLB)"/>
    <property type="match status" value="1"/>
</dbReference>
<dbReference type="Proteomes" id="UP001558652">
    <property type="component" value="Unassembled WGS sequence"/>
</dbReference>
<feature type="region of interest" description="Disordered" evidence="1">
    <location>
        <begin position="623"/>
        <end position="650"/>
    </location>
</feature>
<dbReference type="Pfam" id="PF25339">
    <property type="entry name" value="C2_C2CD3_N"/>
    <property type="match status" value="1"/>
</dbReference>
<evidence type="ECO:0000256" key="1">
    <source>
        <dbReference type="SAM" id="MobiDB-lite"/>
    </source>
</evidence>
<evidence type="ECO:0000313" key="4">
    <source>
        <dbReference type="Proteomes" id="UP001558652"/>
    </source>
</evidence>
<evidence type="ECO:0000313" key="3">
    <source>
        <dbReference type="EMBL" id="KAL1116103.1"/>
    </source>
</evidence>
<feature type="domain" description="C2CD3 N-terminal C2" evidence="2">
    <location>
        <begin position="13"/>
        <end position="154"/>
    </location>
</feature>
<dbReference type="PANTHER" id="PTHR21254:SF1">
    <property type="entry name" value="C2 DOMAIN-CONTAINING PROTEIN 3"/>
    <property type="match status" value="1"/>
</dbReference>
<keyword evidence="4" id="KW-1185">Reference proteome</keyword>
<name>A0ABD0YAR2_9HEMI</name>
<feature type="compositionally biased region" description="Basic and acidic residues" evidence="1">
    <location>
        <begin position="907"/>
        <end position="925"/>
    </location>
</feature>
<dbReference type="InterPro" id="IPR057537">
    <property type="entry name" value="C2_C2CD3_N"/>
</dbReference>
<dbReference type="PANTHER" id="PTHR21254">
    <property type="entry name" value="C2 DOMAIN-CONTAINING PROTEIN 3"/>
    <property type="match status" value="1"/>
</dbReference>
<organism evidence="3 4">
    <name type="scientific">Ranatra chinensis</name>
    <dbReference type="NCBI Taxonomy" id="642074"/>
    <lineage>
        <taxon>Eukaryota</taxon>
        <taxon>Metazoa</taxon>
        <taxon>Ecdysozoa</taxon>
        <taxon>Arthropoda</taxon>
        <taxon>Hexapoda</taxon>
        <taxon>Insecta</taxon>
        <taxon>Pterygota</taxon>
        <taxon>Neoptera</taxon>
        <taxon>Paraneoptera</taxon>
        <taxon>Hemiptera</taxon>
        <taxon>Heteroptera</taxon>
        <taxon>Panheteroptera</taxon>
        <taxon>Nepomorpha</taxon>
        <taxon>Nepidae</taxon>
        <taxon>Ranatrinae</taxon>
        <taxon>Ranatra</taxon>
    </lineage>
</organism>
<dbReference type="EMBL" id="JBFDAA010000018">
    <property type="protein sequence ID" value="KAL1116103.1"/>
    <property type="molecule type" value="Genomic_DNA"/>
</dbReference>
<feature type="region of interest" description="Disordered" evidence="1">
    <location>
        <begin position="845"/>
        <end position="925"/>
    </location>
</feature>
<dbReference type="InterPro" id="IPR035892">
    <property type="entry name" value="C2_domain_sf"/>
</dbReference>
<protein>
    <recommendedName>
        <fullName evidence="2">C2CD3 N-terminal C2 domain-containing protein</fullName>
    </recommendedName>
</protein>